<gene>
    <name evidence="1" type="ORF">V6N12_026242</name>
</gene>
<name>A0ABR2DR80_9ROSI</name>
<evidence type="ECO:0000313" key="1">
    <source>
        <dbReference type="EMBL" id="KAK8545408.1"/>
    </source>
</evidence>
<dbReference type="EMBL" id="JBBPBM010000023">
    <property type="protein sequence ID" value="KAK8545408.1"/>
    <property type="molecule type" value="Genomic_DNA"/>
</dbReference>
<proteinExistence type="predicted"/>
<keyword evidence="2" id="KW-1185">Reference proteome</keyword>
<comment type="caution">
    <text evidence="1">The sequence shown here is derived from an EMBL/GenBank/DDBJ whole genome shotgun (WGS) entry which is preliminary data.</text>
</comment>
<organism evidence="1 2">
    <name type="scientific">Hibiscus sabdariffa</name>
    <name type="common">roselle</name>
    <dbReference type="NCBI Taxonomy" id="183260"/>
    <lineage>
        <taxon>Eukaryota</taxon>
        <taxon>Viridiplantae</taxon>
        <taxon>Streptophyta</taxon>
        <taxon>Embryophyta</taxon>
        <taxon>Tracheophyta</taxon>
        <taxon>Spermatophyta</taxon>
        <taxon>Magnoliopsida</taxon>
        <taxon>eudicotyledons</taxon>
        <taxon>Gunneridae</taxon>
        <taxon>Pentapetalae</taxon>
        <taxon>rosids</taxon>
        <taxon>malvids</taxon>
        <taxon>Malvales</taxon>
        <taxon>Malvaceae</taxon>
        <taxon>Malvoideae</taxon>
        <taxon>Hibiscus</taxon>
    </lineage>
</organism>
<evidence type="ECO:0000313" key="2">
    <source>
        <dbReference type="Proteomes" id="UP001472677"/>
    </source>
</evidence>
<dbReference type="Proteomes" id="UP001472677">
    <property type="component" value="Unassembled WGS sequence"/>
</dbReference>
<protein>
    <submittedName>
        <fullName evidence="1">Uncharacterized protein</fullName>
    </submittedName>
</protein>
<sequence length="124" mass="13406">MCMNDSMGVILSSIEIVARIELSSLAVEGGGIPNVGVEDFLTDVEMAHTSGKGLSWAESVDLLNNPPSSKDEVVTLASMMLLFIDWKDLVLGCKVLIVELVCLLSRVKKIFNKMEGGVFFEIGV</sequence>
<accession>A0ABR2DR80</accession>
<reference evidence="1 2" key="1">
    <citation type="journal article" date="2024" name="G3 (Bethesda)">
        <title>Genome assembly of Hibiscus sabdariffa L. provides insights into metabolisms of medicinal natural products.</title>
        <authorList>
            <person name="Kim T."/>
        </authorList>
    </citation>
    <scope>NUCLEOTIDE SEQUENCE [LARGE SCALE GENOMIC DNA]</scope>
    <source>
        <strain evidence="1">TK-2024</strain>
        <tissue evidence="1">Old leaves</tissue>
    </source>
</reference>